<accession>A0A397JIN6</accession>
<evidence type="ECO:0000313" key="1">
    <source>
        <dbReference type="EMBL" id="RHZ87122.1"/>
    </source>
</evidence>
<protein>
    <submittedName>
        <fullName evidence="1">Uncharacterized protein</fullName>
    </submittedName>
</protein>
<evidence type="ECO:0000313" key="2">
    <source>
        <dbReference type="Proteomes" id="UP000266861"/>
    </source>
</evidence>
<reference evidence="1 2" key="1">
    <citation type="submission" date="2018-08" db="EMBL/GenBank/DDBJ databases">
        <title>Genome and evolution of the arbuscular mycorrhizal fungus Diversispora epigaea (formerly Glomus versiforme) and its bacterial endosymbionts.</title>
        <authorList>
            <person name="Sun X."/>
            <person name="Fei Z."/>
            <person name="Harrison M."/>
        </authorList>
    </citation>
    <scope>NUCLEOTIDE SEQUENCE [LARGE SCALE GENOMIC DNA]</scope>
    <source>
        <strain evidence="1 2">IT104</strain>
    </source>
</reference>
<sequence>MSGLNISIIIDKKAKSQKLINNRPGYDMEYVVSYIYNYCGINDYQRFFDDLYETEKRYDALSVIRPHETLKQWAIRVRVPLQKLVSEGKRSVYHVHALFLGFGKGKFVDHNYYRPRIHKANVGICLDCMKLIRIDNVKPTKKFHHARSRYVEIIEPEDLIQKHWDQEHQERVPSNAKLAWNSLPNDGTSEDKKFLGIIPRKIKNPITRQQFELRLTKQIAEYNKYQDLKIETSRPQISERDLGLEKGS</sequence>
<organism evidence="1 2">
    <name type="scientific">Diversispora epigaea</name>
    <dbReference type="NCBI Taxonomy" id="1348612"/>
    <lineage>
        <taxon>Eukaryota</taxon>
        <taxon>Fungi</taxon>
        <taxon>Fungi incertae sedis</taxon>
        <taxon>Mucoromycota</taxon>
        <taxon>Glomeromycotina</taxon>
        <taxon>Glomeromycetes</taxon>
        <taxon>Diversisporales</taxon>
        <taxon>Diversisporaceae</taxon>
        <taxon>Diversispora</taxon>
    </lineage>
</organism>
<gene>
    <name evidence="1" type="ORF">Glove_40g41</name>
</gene>
<dbReference type="Proteomes" id="UP000266861">
    <property type="component" value="Unassembled WGS sequence"/>
</dbReference>
<dbReference type="OrthoDB" id="2303275at2759"/>
<dbReference type="AlphaFoldDB" id="A0A397JIN6"/>
<keyword evidence="2" id="KW-1185">Reference proteome</keyword>
<proteinExistence type="predicted"/>
<dbReference type="EMBL" id="PQFF01000038">
    <property type="protein sequence ID" value="RHZ87122.1"/>
    <property type="molecule type" value="Genomic_DNA"/>
</dbReference>
<comment type="caution">
    <text evidence="1">The sequence shown here is derived from an EMBL/GenBank/DDBJ whole genome shotgun (WGS) entry which is preliminary data.</text>
</comment>
<name>A0A397JIN6_9GLOM</name>